<accession>A0A836IQN1</accession>
<dbReference type="KEGG" id="phet:94291584"/>
<name>A0A836IQN1_9TRYP</name>
<keyword evidence="3" id="KW-1185">Reference proteome</keyword>
<reference evidence="2 3" key="1">
    <citation type="submission" date="2021-02" db="EMBL/GenBank/DDBJ databases">
        <title>Porcisia hertigi Genome sequencing and assembly.</title>
        <authorList>
            <person name="Almutairi H."/>
            <person name="Gatherer D."/>
        </authorList>
    </citation>
    <scope>NUCLEOTIDE SEQUENCE [LARGE SCALE GENOMIC DNA]</scope>
    <source>
        <strain evidence="2 3">C119</strain>
    </source>
</reference>
<dbReference type="PANTHER" id="PTHR30087">
    <property type="entry name" value="INNER MEMBRANE PROTEIN"/>
    <property type="match status" value="1"/>
</dbReference>
<proteinExistence type="predicted"/>
<dbReference type="AlphaFoldDB" id="A0A836IQN1"/>
<evidence type="ECO:0000313" key="2">
    <source>
        <dbReference type="EMBL" id="KAG5503411.1"/>
    </source>
</evidence>
<evidence type="ECO:0000256" key="1">
    <source>
        <dbReference type="SAM" id="MobiDB-lite"/>
    </source>
</evidence>
<dbReference type="RefSeq" id="XP_067756773.1">
    <property type="nucleotide sequence ID" value="XM_067901507.1"/>
</dbReference>
<feature type="region of interest" description="Disordered" evidence="1">
    <location>
        <begin position="160"/>
        <end position="197"/>
    </location>
</feature>
<gene>
    <name evidence="2" type="ORF">JKF63_05550</name>
</gene>
<feature type="compositionally biased region" description="Low complexity" evidence="1">
    <location>
        <begin position="183"/>
        <end position="197"/>
    </location>
</feature>
<evidence type="ECO:0008006" key="4">
    <source>
        <dbReference type="Google" id="ProtNLM"/>
    </source>
</evidence>
<dbReference type="OrthoDB" id="273561at2759"/>
<sequence length="414" mass="44737">MTSPKAADLSSTLVTTWWRQHGLAGRLKSFRAARQPTPRRLPLERTADGGVSPVWAADVSGVTTSSSTTTPACSPRIATARGQQPDLPVILVSACLLSYPVTYRGPYARLPALLRPTPLLFLTEVLFKELGLVHCIPVCPEVQWLGLPVPRVPLRLVRGPRARDNAPDEGICSSTAPCNSRVSSPPMSKGASSSAAGESGRDVRYLVDSATEDRVLLRYSAPNDKGDALLSSPQLNSAFLMHFLHDLNTVDGIILKSYSPSCGVQDARLYEAPAPQSSSSLCHQHACNACGRAGKPTSTSLAGRRPDASTSAPRRFELVDGFFTHQLRRFLDSAYGLGGGQQVDSCSHPGVAVPVITCDRLLTHFYAEEHCNQAPSTGRGIASSSEAVPDLTYLDRFMESVLRHRHWRLSRGRC</sequence>
<organism evidence="2 3">
    <name type="scientific">Porcisia hertigi</name>
    <dbReference type="NCBI Taxonomy" id="2761500"/>
    <lineage>
        <taxon>Eukaryota</taxon>
        <taxon>Discoba</taxon>
        <taxon>Euglenozoa</taxon>
        <taxon>Kinetoplastea</taxon>
        <taxon>Metakinetoplastina</taxon>
        <taxon>Trypanosomatida</taxon>
        <taxon>Trypanosomatidae</taxon>
        <taxon>Leishmaniinae</taxon>
        <taxon>Porcisia</taxon>
    </lineage>
</organism>
<dbReference type="PANTHER" id="PTHR30087:SF0">
    <property type="entry name" value="INNER MEMBRANE PROTEIN"/>
    <property type="match status" value="1"/>
</dbReference>
<protein>
    <recommendedName>
        <fullName evidence="4">DUF523 domain-containing protein</fullName>
    </recommendedName>
</protein>
<evidence type="ECO:0000313" key="3">
    <source>
        <dbReference type="Proteomes" id="UP000674318"/>
    </source>
</evidence>
<dbReference type="EMBL" id="JAFJZO010000024">
    <property type="protein sequence ID" value="KAG5503411.1"/>
    <property type="molecule type" value="Genomic_DNA"/>
</dbReference>
<dbReference type="Proteomes" id="UP000674318">
    <property type="component" value="Chromosome 24"/>
</dbReference>
<comment type="caution">
    <text evidence="2">The sequence shown here is derived from an EMBL/GenBank/DDBJ whole genome shotgun (WGS) entry which is preliminary data.</text>
</comment>
<dbReference type="GeneID" id="94291584"/>
<feature type="compositionally biased region" description="Polar residues" evidence="1">
    <location>
        <begin position="172"/>
        <end position="182"/>
    </location>
</feature>